<organism evidence="13 14">
    <name type="scientific">Hortaea werneckii EXF-2000</name>
    <dbReference type="NCBI Taxonomy" id="1157616"/>
    <lineage>
        <taxon>Eukaryota</taxon>
        <taxon>Fungi</taxon>
        <taxon>Dikarya</taxon>
        <taxon>Ascomycota</taxon>
        <taxon>Pezizomycotina</taxon>
        <taxon>Dothideomycetes</taxon>
        <taxon>Dothideomycetidae</taxon>
        <taxon>Mycosphaerellales</taxon>
        <taxon>Teratosphaeriaceae</taxon>
        <taxon>Hortaea</taxon>
    </lineage>
</organism>
<keyword evidence="14" id="KW-1185">Reference proteome</keyword>
<dbReference type="GO" id="GO:0046872">
    <property type="term" value="F:metal ion binding"/>
    <property type="evidence" value="ECO:0007669"/>
    <property type="project" value="UniProtKB-KW"/>
</dbReference>
<gene>
    <name evidence="13" type="ORF">BTJ68_14262</name>
</gene>
<dbReference type="InParanoid" id="A0A1Z5SQW8"/>
<evidence type="ECO:0000256" key="10">
    <source>
        <dbReference type="ARBA" id="ARBA00048179"/>
    </source>
</evidence>
<dbReference type="UniPathway" id="UPA00060"/>
<comment type="caution">
    <text evidence="13">The sequence shown here is derived from an EMBL/GenBank/DDBJ whole genome shotgun (WGS) entry which is preliminary data.</text>
</comment>
<evidence type="ECO:0000256" key="11">
    <source>
        <dbReference type="RuleBase" id="RU367015"/>
    </source>
</evidence>
<evidence type="ECO:0000256" key="3">
    <source>
        <dbReference type="ARBA" id="ARBA00009406"/>
    </source>
</evidence>
<feature type="domain" description="SsuA/THI5-like" evidence="12">
    <location>
        <begin position="27"/>
        <end position="245"/>
    </location>
</feature>
<keyword evidence="9 11" id="KW-0408">Iron</keyword>
<evidence type="ECO:0000256" key="9">
    <source>
        <dbReference type="ARBA" id="ARBA00023004"/>
    </source>
</evidence>
<accession>A0A1Z5SQW8</accession>
<protein>
    <recommendedName>
        <fullName evidence="11">4-amino-5-hydroxymethyl-2-methylpyrimidine phosphate synthase</fullName>
        <shortName evidence="11">HMP-P synthase</shortName>
        <shortName evidence="11">Hydroxymethylpyrimidine phosphate synthase</shortName>
    </recommendedName>
</protein>
<evidence type="ECO:0000313" key="13">
    <source>
        <dbReference type="EMBL" id="OTA23128.1"/>
    </source>
</evidence>
<keyword evidence="6" id="KW-0479">Metal-binding</keyword>
<evidence type="ECO:0000256" key="2">
    <source>
        <dbReference type="ARBA" id="ARBA00004948"/>
    </source>
</evidence>
<dbReference type="EMBL" id="MUNK01000318">
    <property type="protein sequence ID" value="OTA23128.1"/>
    <property type="molecule type" value="Genomic_DNA"/>
</dbReference>
<dbReference type="AlphaFoldDB" id="A0A1Z5SQW8"/>
<dbReference type="SUPFAM" id="SSF53850">
    <property type="entry name" value="Periplasmic binding protein-like II"/>
    <property type="match status" value="1"/>
</dbReference>
<reference evidence="13 14" key="1">
    <citation type="submission" date="2017-01" db="EMBL/GenBank/DDBJ databases">
        <title>The recent genome duplication of the halophilic yeast Hortaea werneckii: insights from long-read sequencing.</title>
        <authorList>
            <person name="Sinha S."/>
            <person name="Flibotte S."/>
            <person name="Neira M."/>
            <person name="Lenassi M."/>
            <person name="Gostincar C."/>
            <person name="Stajich J.E."/>
            <person name="Nislow C.E."/>
        </authorList>
    </citation>
    <scope>NUCLEOTIDE SEQUENCE [LARGE SCALE GENOMIC DNA]</scope>
    <source>
        <strain evidence="13 14">EXF-2000</strain>
    </source>
</reference>
<evidence type="ECO:0000256" key="7">
    <source>
        <dbReference type="ARBA" id="ARBA00022898"/>
    </source>
</evidence>
<comment type="pathway">
    <text evidence="2 11">Cofactor biosynthesis; thiamine diphosphate biosynthesis.</text>
</comment>
<evidence type="ECO:0000313" key="14">
    <source>
        <dbReference type="Proteomes" id="UP000194280"/>
    </source>
</evidence>
<dbReference type="GO" id="GO:0009228">
    <property type="term" value="P:thiamine biosynthetic process"/>
    <property type="evidence" value="ECO:0007669"/>
    <property type="project" value="UniProtKB-UniRule"/>
</dbReference>
<dbReference type="OrthoDB" id="434407at2759"/>
<evidence type="ECO:0000259" key="12">
    <source>
        <dbReference type="Pfam" id="PF09084"/>
    </source>
</evidence>
<comment type="catalytic activity">
    <reaction evidence="10">
        <text>N(6)-(pyridoxal phosphate)-L-lysyl-[4-amino-5-hydroxymethyl-2-methylpyrimidine phosphate synthase] + L-histidyl-[4-amino-5-hydroxymethyl-2-methylpyrimidine phosphate synthase] + 2 Fe(3+) + 4 H2O = L-lysyl-[4-amino-5-hydroxymethyl-2-methylpyrimidine phosphate synthase] + (2S)-2-amino-5-hydroxy-4-oxopentanoyl-[4-amino-5-hydroxymethyl-2-methylpyrimidine phosphate synthase] + 4-amino-2-methyl-5-(phosphooxymethyl)pyrimidine + 3-oxopropanoate + 2 Fe(2+) + 2 H(+)</text>
        <dbReference type="Rhea" id="RHEA:65756"/>
        <dbReference type="Rhea" id="RHEA-COMP:16892"/>
        <dbReference type="Rhea" id="RHEA-COMP:16893"/>
        <dbReference type="Rhea" id="RHEA-COMP:16894"/>
        <dbReference type="Rhea" id="RHEA-COMP:16895"/>
        <dbReference type="ChEBI" id="CHEBI:15377"/>
        <dbReference type="ChEBI" id="CHEBI:15378"/>
        <dbReference type="ChEBI" id="CHEBI:29033"/>
        <dbReference type="ChEBI" id="CHEBI:29034"/>
        <dbReference type="ChEBI" id="CHEBI:29969"/>
        <dbReference type="ChEBI" id="CHEBI:29979"/>
        <dbReference type="ChEBI" id="CHEBI:33190"/>
        <dbReference type="ChEBI" id="CHEBI:58354"/>
        <dbReference type="ChEBI" id="CHEBI:143915"/>
        <dbReference type="ChEBI" id="CHEBI:157692"/>
    </reaction>
    <physiologicalReaction direction="left-to-right" evidence="10">
        <dbReference type="Rhea" id="RHEA:65757"/>
    </physiologicalReaction>
</comment>
<evidence type="ECO:0000256" key="8">
    <source>
        <dbReference type="ARBA" id="ARBA00022977"/>
    </source>
</evidence>
<dbReference type="GO" id="GO:0016740">
    <property type="term" value="F:transferase activity"/>
    <property type="evidence" value="ECO:0007669"/>
    <property type="project" value="UniProtKB-KW"/>
</dbReference>
<dbReference type="Pfam" id="PF09084">
    <property type="entry name" value="NMT1"/>
    <property type="match status" value="1"/>
</dbReference>
<evidence type="ECO:0000256" key="4">
    <source>
        <dbReference type="ARBA" id="ARBA00011738"/>
    </source>
</evidence>
<proteinExistence type="inferred from homology"/>
<dbReference type="PANTHER" id="PTHR31528">
    <property type="entry name" value="4-AMINO-5-HYDROXYMETHYL-2-METHYLPYRIMIDINE PHOSPHATE SYNTHASE THI11-RELATED"/>
    <property type="match status" value="1"/>
</dbReference>
<name>A0A1Z5SQW8_HORWE</name>
<dbReference type="Gene3D" id="3.40.190.10">
    <property type="entry name" value="Periplasmic binding protein-like II"/>
    <property type="match status" value="2"/>
</dbReference>
<keyword evidence="8 11" id="KW-0784">Thiamine biosynthesis</keyword>
<evidence type="ECO:0000256" key="6">
    <source>
        <dbReference type="ARBA" id="ARBA00022723"/>
    </source>
</evidence>
<dbReference type="Proteomes" id="UP000194280">
    <property type="component" value="Unassembled WGS sequence"/>
</dbReference>
<comment type="function">
    <text evidence="1 11">Responsible for the formation of the pyrimidine heterocycle in the thiamine biosynthesis pathway. Catalyzes the formation of hydroxymethylpyrimidine phosphate (HMP-P) from histidine and pyridoxal phosphate (PLP). The protein uses PLP and the active site histidine to form HMP-P, generating an inactive enzyme. The enzyme can only undergo a single turnover, which suggests it is a suicide enzyme.</text>
</comment>
<comment type="subunit">
    <text evidence="4 11">Homodimer.</text>
</comment>
<comment type="cofactor">
    <cofactor evidence="11">
        <name>Fe cation</name>
        <dbReference type="ChEBI" id="CHEBI:24875"/>
    </cofactor>
</comment>
<dbReference type="GO" id="GO:0009229">
    <property type="term" value="P:thiamine diphosphate biosynthetic process"/>
    <property type="evidence" value="ECO:0007669"/>
    <property type="project" value="UniProtKB-UniRule"/>
</dbReference>
<evidence type="ECO:0000256" key="1">
    <source>
        <dbReference type="ARBA" id="ARBA00003469"/>
    </source>
</evidence>
<dbReference type="PANTHER" id="PTHR31528:SF1">
    <property type="entry name" value="4-AMINO-5-HYDROXYMETHYL-2-METHYLPYRIMIDINE PHOSPHATE SYNTHASE THI11-RELATED"/>
    <property type="match status" value="1"/>
</dbReference>
<sequence length="314" mass="34697">MAALTPVKSMNNGPKHVIKVALDWTPNTVHTGLFLAREAGFYNSRNLDVQLLPPDAEYSKSPAKRLEDGEVDLAVCPSESCIAYNESGKMDLQAVYAILQRDASAIVAKKMNNIGDLGNKGMTYGSYNARYEDNIVKAMIKRAGGDPSQLKIQNQTGKLSLWESLKQGTIDATWVFLPWEGVEAVQAGMDLTVVQMSDYGIPYGYSPVIARNASSPTTLDKDTLWRFVSATMEGYEQAMTDPNSAAAVMKQYCDPSLSEKFLLESQRNVNQYYSDGTTLGRMAGHKWKAWVEWLEAEGLVPEGKLRSEGLFKNI</sequence>
<dbReference type="InterPro" id="IPR027939">
    <property type="entry name" value="NMT1/THI5"/>
</dbReference>
<dbReference type="VEuPathDB" id="FungiDB:BTJ68_14262"/>
<keyword evidence="7 11" id="KW-0663">Pyridoxal phosphate</keyword>
<keyword evidence="5" id="KW-0808">Transferase</keyword>
<evidence type="ECO:0000256" key="5">
    <source>
        <dbReference type="ARBA" id="ARBA00022679"/>
    </source>
</evidence>
<comment type="similarity">
    <text evidence="3 11">Belongs to the NMT1/THI5 family.</text>
</comment>
<dbReference type="InterPro" id="IPR015168">
    <property type="entry name" value="SsuA/THI5"/>
</dbReference>